<evidence type="ECO:0000313" key="1">
    <source>
        <dbReference type="EnsemblPlants" id="cds.evm.model.09.1320"/>
    </source>
</evidence>
<proteinExistence type="predicted"/>
<reference evidence="1" key="2">
    <citation type="submission" date="2021-03" db="UniProtKB">
        <authorList>
            <consortium name="EnsemblPlants"/>
        </authorList>
    </citation>
    <scope>IDENTIFICATION</scope>
</reference>
<evidence type="ECO:0000313" key="2">
    <source>
        <dbReference type="Proteomes" id="UP000596661"/>
    </source>
</evidence>
<sequence length="103" mass="11634">MLEEIRAMQEIDHLRGILFTSLMTLGHFMTLQRERAGLAVNLGGGTRKLYHEGGEYEIRRVKTNKLLHTQKYSMMHVVVGVGTSSEVLMANSMNTSRGCMEMC</sequence>
<dbReference type="Proteomes" id="UP000596661">
    <property type="component" value="Chromosome 9"/>
</dbReference>
<dbReference type="AlphaFoldDB" id="A0A803QE27"/>
<reference evidence="1" key="1">
    <citation type="submission" date="2018-11" db="EMBL/GenBank/DDBJ databases">
        <authorList>
            <person name="Grassa J C."/>
        </authorList>
    </citation>
    <scope>NUCLEOTIDE SEQUENCE [LARGE SCALE GENOMIC DNA]</scope>
</reference>
<name>A0A803QE27_CANSA</name>
<dbReference type="Gramene" id="evm.model.09.1320">
    <property type="protein sequence ID" value="cds.evm.model.09.1320"/>
    <property type="gene ID" value="evm.TU.09.1320"/>
</dbReference>
<protein>
    <submittedName>
        <fullName evidence="1">Uncharacterized protein</fullName>
    </submittedName>
</protein>
<dbReference type="EMBL" id="UZAU01000766">
    <property type="status" value="NOT_ANNOTATED_CDS"/>
    <property type="molecule type" value="Genomic_DNA"/>
</dbReference>
<accession>A0A803QE27</accession>
<keyword evidence="2" id="KW-1185">Reference proteome</keyword>
<organism evidence="1 2">
    <name type="scientific">Cannabis sativa</name>
    <name type="common">Hemp</name>
    <name type="synonym">Marijuana</name>
    <dbReference type="NCBI Taxonomy" id="3483"/>
    <lineage>
        <taxon>Eukaryota</taxon>
        <taxon>Viridiplantae</taxon>
        <taxon>Streptophyta</taxon>
        <taxon>Embryophyta</taxon>
        <taxon>Tracheophyta</taxon>
        <taxon>Spermatophyta</taxon>
        <taxon>Magnoliopsida</taxon>
        <taxon>eudicotyledons</taxon>
        <taxon>Gunneridae</taxon>
        <taxon>Pentapetalae</taxon>
        <taxon>rosids</taxon>
        <taxon>fabids</taxon>
        <taxon>Rosales</taxon>
        <taxon>Cannabaceae</taxon>
        <taxon>Cannabis</taxon>
    </lineage>
</organism>
<dbReference type="EnsemblPlants" id="evm.model.09.1320">
    <property type="protein sequence ID" value="cds.evm.model.09.1320"/>
    <property type="gene ID" value="evm.TU.09.1320"/>
</dbReference>